<evidence type="ECO:0000256" key="2">
    <source>
        <dbReference type="PIRSR" id="PIRSR601952-2"/>
    </source>
</evidence>
<feature type="binding site" evidence="2">
    <location>
        <position position="383"/>
    </location>
    <ligand>
        <name>Zn(2+)</name>
        <dbReference type="ChEBI" id="CHEBI:29105"/>
        <label>2</label>
    </ligand>
</feature>
<dbReference type="SMART" id="SM00098">
    <property type="entry name" value="alkPPc"/>
    <property type="match status" value="1"/>
</dbReference>
<dbReference type="GO" id="GO:0004035">
    <property type="term" value="F:alkaline phosphatase activity"/>
    <property type="evidence" value="ECO:0007669"/>
    <property type="project" value="TreeGrafter"/>
</dbReference>
<sequence>MQKRTLLIAAAMLASVAPATAQTIYPLNRAEILEGSRFDFKVEFPNAPASADVKVTINGKPVNEAFGREAQFVQSEEGQKHSALWLRGAQLPAGQYVIEATQGSERASVNWTVYATPERKAKNVILFVGDGMSVAHRTAARILSKGWEQGLYGGELAIDDMPHMALISTSGTDSIVTDSANSASAYTTGHKSCVNALGIYCAKNALTLDHPKVETISEVIKRKRSGMAIGVVTNAEIEDATPAAMVAHTRRRSDYNDIVKMFFDVQPDVIMGGGSPNFLPKSTPGTKRTDDLDFIAKFKDAGYSLATTKTEMNAAVAGGAKKLLGLYNTSNIDGAFDLRLAKKGSISKFPDQPDVVEQTKAAIEMLKGAEDGFFLMVESARIDKYSHSLDWERAVFDTIMLDNAVKVAKEFAGDRNDTLIIVVPDHAHPISIIGTYDDDRPGQLLRDKLGTYNESLPPNYGPRDADGYPTKVDTSRRLAVAFGSYPDTCDTGRPYLDGERVPAVKGPDGKTNVANEKDCASPLATRKQGNLPFDANSGVHSGDDVLLTAMGPGAERFRGHKPNVFVFRVMAEALALGGK</sequence>
<keyword evidence="2" id="KW-0862">Zinc</keyword>
<dbReference type="GO" id="GO:0046872">
    <property type="term" value="F:metal ion binding"/>
    <property type="evidence" value="ECO:0007669"/>
    <property type="project" value="UniProtKB-KW"/>
</dbReference>
<dbReference type="Proteomes" id="UP000199664">
    <property type="component" value="Unassembled WGS sequence"/>
</dbReference>
<feature type="signal peptide" evidence="4">
    <location>
        <begin position="1"/>
        <end position="21"/>
    </location>
</feature>
<keyword evidence="4" id="KW-0732">Signal</keyword>
<gene>
    <name evidence="5" type="ORF">SAMN04515666_10578</name>
</gene>
<protein>
    <submittedName>
        <fullName evidence="5">Alkaline phosphatase</fullName>
    </submittedName>
</protein>
<feature type="active site" description="Phosphoserine intermediate" evidence="1">
    <location>
        <position position="179"/>
    </location>
</feature>
<feature type="binding site" evidence="2">
    <location>
        <position position="540"/>
    </location>
    <ligand>
        <name>Zn(2+)</name>
        <dbReference type="ChEBI" id="CHEBI:29105"/>
        <label>2</label>
    </ligand>
</feature>
<dbReference type="PRINTS" id="PR00113">
    <property type="entry name" value="ALKPHPHTASE"/>
</dbReference>
<feature type="binding site" evidence="2">
    <location>
        <position position="130"/>
    </location>
    <ligand>
        <name>Mg(2+)</name>
        <dbReference type="ChEBI" id="CHEBI:18420"/>
    </ligand>
</feature>
<feature type="binding site" evidence="2">
    <location>
        <position position="239"/>
    </location>
    <ligand>
        <name>Mg(2+)</name>
        <dbReference type="ChEBI" id="CHEBI:18420"/>
    </ligand>
</feature>
<proteinExistence type="inferred from homology"/>
<feature type="chain" id="PRO_5011754725" evidence="4">
    <location>
        <begin position="22"/>
        <end position="579"/>
    </location>
</feature>
<dbReference type="PANTHER" id="PTHR11596">
    <property type="entry name" value="ALKALINE PHOSPHATASE"/>
    <property type="match status" value="1"/>
</dbReference>
<evidence type="ECO:0000256" key="4">
    <source>
        <dbReference type="SAM" id="SignalP"/>
    </source>
</evidence>
<dbReference type="RefSeq" id="WP_091836243.1">
    <property type="nucleotide sequence ID" value="NZ_FOAN01000005.1"/>
</dbReference>
<feature type="binding site" evidence="2">
    <location>
        <position position="378"/>
    </location>
    <ligand>
        <name>Mg(2+)</name>
        <dbReference type="ChEBI" id="CHEBI:18420"/>
    </ligand>
</feature>
<dbReference type="Pfam" id="PF00245">
    <property type="entry name" value="Alk_phosphatase"/>
    <property type="match status" value="1"/>
</dbReference>
<name>A0A1H7SIZ6_9HYPH</name>
<evidence type="ECO:0000313" key="5">
    <source>
        <dbReference type="EMBL" id="SEL72339.1"/>
    </source>
</evidence>
<feature type="binding site" evidence="2">
    <location>
        <position position="130"/>
    </location>
    <ligand>
        <name>Zn(2+)</name>
        <dbReference type="ChEBI" id="CHEBI:29105"/>
        <label>2</label>
    </ligand>
</feature>
<evidence type="ECO:0000256" key="3">
    <source>
        <dbReference type="RuleBase" id="RU003946"/>
    </source>
</evidence>
<accession>A0A1H7SIZ6</accession>
<keyword evidence="2" id="KW-0479">Metal-binding</keyword>
<reference evidence="6" key="1">
    <citation type="submission" date="2016-10" db="EMBL/GenBank/DDBJ databases">
        <authorList>
            <person name="Varghese N."/>
            <person name="Submissions S."/>
        </authorList>
    </citation>
    <scope>NUCLEOTIDE SEQUENCE [LARGE SCALE GENOMIC DNA]</scope>
    <source>
        <strain evidence="6">LMG 26383,CCUG 61248,R- 45681</strain>
    </source>
</reference>
<feature type="binding site" evidence="2">
    <location>
        <position position="426"/>
    </location>
    <ligand>
        <name>Zn(2+)</name>
        <dbReference type="ChEBI" id="CHEBI:29105"/>
        <label>2</label>
    </ligand>
</feature>
<dbReference type="OrthoDB" id="9794455at2"/>
<dbReference type="AlphaFoldDB" id="A0A1H7SIZ6"/>
<feature type="binding site" evidence="2">
    <location>
        <position position="387"/>
    </location>
    <ligand>
        <name>Zn(2+)</name>
        <dbReference type="ChEBI" id="CHEBI:29105"/>
        <label>2</label>
    </ligand>
</feature>
<dbReference type="InterPro" id="IPR017850">
    <property type="entry name" value="Alkaline_phosphatase_core_sf"/>
</dbReference>
<dbReference type="EMBL" id="FOAN01000005">
    <property type="protein sequence ID" value="SEL72339.1"/>
    <property type="molecule type" value="Genomic_DNA"/>
</dbReference>
<comment type="cofactor">
    <cofactor evidence="2">
        <name>Mg(2+)</name>
        <dbReference type="ChEBI" id="CHEBI:18420"/>
    </cofactor>
    <text evidence="2">Binds 1 Mg(2+) ion.</text>
</comment>
<feature type="binding site" evidence="2">
    <location>
        <position position="241"/>
    </location>
    <ligand>
        <name>Mg(2+)</name>
        <dbReference type="ChEBI" id="CHEBI:18420"/>
    </ligand>
</feature>
<dbReference type="SUPFAM" id="SSF53649">
    <property type="entry name" value="Alkaline phosphatase-like"/>
    <property type="match status" value="1"/>
</dbReference>
<keyword evidence="2" id="KW-0460">Magnesium</keyword>
<dbReference type="Gene3D" id="3.40.720.10">
    <property type="entry name" value="Alkaline Phosphatase, subunit A"/>
    <property type="match status" value="1"/>
</dbReference>
<dbReference type="STRING" id="1036779.SAMN04515666_10578"/>
<comment type="cofactor">
    <cofactor evidence="2">
        <name>Zn(2+)</name>
        <dbReference type="ChEBI" id="CHEBI:29105"/>
    </cofactor>
    <text evidence="2">Binds 2 Zn(2+) ions.</text>
</comment>
<evidence type="ECO:0000313" key="6">
    <source>
        <dbReference type="Proteomes" id="UP000199664"/>
    </source>
</evidence>
<dbReference type="PANTHER" id="PTHR11596:SF72">
    <property type="entry name" value="ALKALINE PHOSPHATASE"/>
    <property type="match status" value="1"/>
</dbReference>
<dbReference type="CDD" id="cd16012">
    <property type="entry name" value="ALP"/>
    <property type="match status" value="1"/>
</dbReference>
<organism evidence="5 6">
    <name type="scientific">Bosea lupini</name>
    <dbReference type="NCBI Taxonomy" id="1036779"/>
    <lineage>
        <taxon>Bacteria</taxon>
        <taxon>Pseudomonadati</taxon>
        <taxon>Pseudomonadota</taxon>
        <taxon>Alphaproteobacteria</taxon>
        <taxon>Hyphomicrobiales</taxon>
        <taxon>Boseaceae</taxon>
        <taxon>Bosea</taxon>
    </lineage>
</organism>
<comment type="similarity">
    <text evidence="3">Belongs to the alkaline phosphatase family.</text>
</comment>
<keyword evidence="6" id="KW-1185">Reference proteome</keyword>
<feature type="binding site" evidence="2">
    <location>
        <position position="425"/>
    </location>
    <ligand>
        <name>Zn(2+)</name>
        <dbReference type="ChEBI" id="CHEBI:29105"/>
        <label>2</label>
    </ligand>
</feature>
<evidence type="ECO:0000256" key="1">
    <source>
        <dbReference type="PIRSR" id="PIRSR601952-1"/>
    </source>
</evidence>
<dbReference type="InterPro" id="IPR001952">
    <property type="entry name" value="Alkaline_phosphatase"/>
</dbReference>